<keyword evidence="1" id="KW-0472">Membrane</keyword>
<dbReference type="InterPro" id="IPR000719">
    <property type="entry name" value="Prot_kinase_dom"/>
</dbReference>
<dbReference type="STRING" id="3818.A0A445CJK5"/>
<evidence type="ECO:0000313" key="3">
    <source>
        <dbReference type="EMBL" id="RYR51092.1"/>
    </source>
</evidence>
<gene>
    <name evidence="3" type="ORF">Ahy_A06g026155</name>
</gene>
<evidence type="ECO:0000256" key="1">
    <source>
        <dbReference type="SAM" id="Phobius"/>
    </source>
</evidence>
<name>A0A445CJK5_ARAHY</name>
<dbReference type="PROSITE" id="PS50011">
    <property type="entry name" value="PROTEIN_KINASE_DOM"/>
    <property type="match status" value="1"/>
</dbReference>
<sequence length="576" mass="65954">MSSKGKEPQNMMDINLSLKIDHHENNKDREATPPKTLSERIRVLISIASGLDYLHSGYDFPIVHYDLKPSNILLDRDWEAHVSDFGIARILGLHLQDRNTLSSSAALQGTVGYLAPEIAYIREVTPKVDVFSFGIIVMEFLTKRRPAWLSEKDDGLLVSLPEAVEKAVANRMKEFINILDPMLAMDDTKGANNLCINFNPFGFKPATELKANCTMNHHHLQKLQQDPPSKGGIKTQSYGTKDLDCSFIWNHDVANSMEVVLVGVDVSGFKENIIEGQTYRMAYFNVVVNQHNYRTAEHEFKLIFLNRTSVVPVPDDAIPKTCFSFCPFDELLKITNDYVYLVEKKYVKDGKVMKMIVLELSSKEFVFVHLIFIFLVLFYIGLLIDRSFLKKKFRLTIRCVLFGEYVDEVHHFLGSGQYGLQNVMHATRLFFNPDLAKVVDFKNSINMVDQGINRTQPLFIANEGKGVLLEDDFMRLTRRCTIEEHHDNNEEGSFVVFGIVRSIVDEGPWWYLACVCGKSIQLQGGAYYCDFCQHYITNVTPRVVVFICLFIFCDIDFCFLFFLCPSIVSFSLFHFF</sequence>
<dbReference type="AlphaFoldDB" id="A0A445CJK5"/>
<dbReference type="SMART" id="SM00220">
    <property type="entry name" value="S_TKc"/>
    <property type="match status" value="1"/>
</dbReference>
<comment type="caution">
    <text evidence="3">The sequence shown here is derived from an EMBL/GenBank/DDBJ whole genome shotgun (WGS) entry which is preliminary data.</text>
</comment>
<dbReference type="SUPFAM" id="SSF50249">
    <property type="entry name" value="Nucleic acid-binding proteins"/>
    <property type="match status" value="1"/>
</dbReference>
<proteinExistence type="predicted"/>
<dbReference type="PROSITE" id="PS00108">
    <property type="entry name" value="PROTEIN_KINASE_ST"/>
    <property type="match status" value="1"/>
</dbReference>
<reference evidence="3 4" key="1">
    <citation type="submission" date="2019-01" db="EMBL/GenBank/DDBJ databases">
        <title>Sequencing of cultivated peanut Arachis hypogaea provides insights into genome evolution and oil improvement.</title>
        <authorList>
            <person name="Chen X."/>
        </authorList>
    </citation>
    <scope>NUCLEOTIDE SEQUENCE [LARGE SCALE GENOMIC DNA]</scope>
    <source>
        <strain evidence="4">cv. Fuhuasheng</strain>
        <tissue evidence="3">Leaves</tissue>
    </source>
</reference>
<protein>
    <recommendedName>
        <fullName evidence="2">Protein kinase domain-containing protein</fullName>
    </recommendedName>
</protein>
<dbReference type="Gene3D" id="1.10.510.10">
    <property type="entry name" value="Transferase(Phosphotransferase) domain 1"/>
    <property type="match status" value="1"/>
</dbReference>
<dbReference type="InterPro" id="IPR011009">
    <property type="entry name" value="Kinase-like_dom_sf"/>
</dbReference>
<dbReference type="Gene3D" id="2.40.50.140">
    <property type="entry name" value="Nucleic acid-binding proteins"/>
    <property type="match status" value="2"/>
</dbReference>
<dbReference type="InterPro" id="IPR008271">
    <property type="entry name" value="Ser/Thr_kinase_AS"/>
</dbReference>
<dbReference type="Pfam" id="PF00069">
    <property type="entry name" value="Pkinase"/>
    <property type="match status" value="1"/>
</dbReference>
<dbReference type="GO" id="GO:0005524">
    <property type="term" value="F:ATP binding"/>
    <property type="evidence" value="ECO:0007669"/>
    <property type="project" value="InterPro"/>
</dbReference>
<evidence type="ECO:0000313" key="4">
    <source>
        <dbReference type="Proteomes" id="UP000289738"/>
    </source>
</evidence>
<keyword evidence="1" id="KW-0812">Transmembrane</keyword>
<feature type="transmembrane region" description="Helical" evidence="1">
    <location>
        <begin position="543"/>
        <end position="573"/>
    </location>
</feature>
<feature type="transmembrane region" description="Helical" evidence="1">
    <location>
        <begin position="365"/>
        <end position="384"/>
    </location>
</feature>
<keyword evidence="4" id="KW-1185">Reference proteome</keyword>
<dbReference type="Proteomes" id="UP000289738">
    <property type="component" value="Chromosome A06"/>
</dbReference>
<evidence type="ECO:0000259" key="2">
    <source>
        <dbReference type="PROSITE" id="PS50011"/>
    </source>
</evidence>
<dbReference type="PANTHER" id="PTHR48055">
    <property type="entry name" value="LEUCINE-RICH REPEAT RECEPTOR PROTEIN KINASE EMS1"/>
    <property type="match status" value="1"/>
</dbReference>
<dbReference type="PANTHER" id="PTHR48055:SF57">
    <property type="entry name" value="PROTEIN KINASE DOMAIN-CONTAINING PROTEIN"/>
    <property type="match status" value="1"/>
</dbReference>
<organism evidence="3 4">
    <name type="scientific">Arachis hypogaea</name>
    <name type="common">Peanut</name>
    <dbReference type="NCBI Taxonomy" id="3818"/>
    <lineage>
        <taxon>Eukaryota</taxon>
        <taxon>Viridiplantae</taxon>
        <taxon>Streptophyta</taxon>
        <taxon>Embryophyta</taxon>
        <taxon>Tracheophyta</taxon>
        <taxon>Spermatophyta</taxon>
        <taxon>Magnoliopsida</taxon>
        <taxon>eudicotyledons</taxon>
        <taxon>Gunneridae</taxon>
        <taxon>Pentapetalae</taxon>
        <taxon>rosids</taxon>
        <taxon>fabids</taxon>
        <taxon>Fabales</taxon>
        <taxon>Fabaceae</taxon>
        <taxon>Papilionoideae</taxon>
        <taxon>50 kb inversion clade</taxon>
        <taxon>dalbergioids sensu lato</taxon>
        <taxon>Dalbergieae</taxon>
        <taxon>Pterocarpus clade</taxon>
        <taxon>Arachis</taxon>
    </lineage>
</organism>
<accession>A0A445CJK5</accession>
<dbReference type="InterPro" id="IPR051564">
    <property type="entry name" value="LRR_receptor-like_kinase"/>
</dbReference>
<dbReference type="SUPFAM" id="SSF56112">
    <property type="entry name" value="Protein kinase-like (PK-like)"/>
    <property type="match status" value="1"/>
</dbReference>
<keyword evidence="1" id="KW-1133">Transmembrane helix</keyword>
<dbReference type="EMBL" id="SDMP01000006">
    <property type="protein sequence ID" value="RYR51092.1"/>
    <property type="molecule type" value="Genomic_DNA"/>
</dbReference>
<dbReference type="GO" id="GO:0016020">
    <property type="term" value="C:membrane"/>
    <property type="evidence" value="ECO:0007669"/>
    <property type="project" value="TreeGrafter"/>
</dbReference>
<feature type="domain" description="Protein kinase" evidence="2">
    <location>
        <begin position="1"/>
        <end position="202"/>
    </location>
</feature>
<dbReference type="GO" id="GO:0004672">
    <property type="term" value="F:protein kinase activity"/>
    <property type="evidence" value="ECO:0007669"/>
    <property type="project" value="InterPro"/>
</dbReference>
<dbReference type="InterPro" id="IPR012340">
    <property type="entry name" value="NA-bd_OB-fold"/>
</dbReference>